<dbReference type="CDD" id="cd02208">
    <property type="entry name" value="cupin_RmlC-like"/>
    <property type="match status" value="1"/>
</dbReference>
<dbReference type="RefSeq" id="WP_043907922.1">
    <property type="nucleotide sequence ID" value="NZ_JBFBDQ010000016.1"/>
</dbReference>
<proteinExistence type="predicted"/>
<dbReference type="InterPro" id="IPR011051">
    <property type="entry name" value="RmlC_Cupin_sf"/>
</dbReference>
<dbReference type="Gene3D" id="2.60.120.10">
    <property type="entry name" value="Jelly Rolls"/>
    <property type="match status" value="1"/>
</dbReference>
<dbReference type="EMBL" id="JXZB01000001">
    <property type="protein sequence ID" value="KIQ66620.1"/>
    <property type="molecule type" value="Genomic_DNA"/>
</dbReference>
<evidence type="ECO:0000313" key="1">
    <source>
        <dbReference type="EMBL" id="KIQ66620.1"/>
    </source>
</evidence>
<dbReference type="SUPFAM" id="SSF51182">
    <property type="entry name" value="RmlC-like cupins"/>
    <property type="match status" value="1"/>
</dbReference>
<organism evidence="1 2">
    <name type="scientific">Kitasatospora griseola</name>
    <name type="common">Streptomyces griseolosporeus</name>
    <dbReference type="NCBI Taxonomy" id="2064"/>
    <lineage>
        <taxon>Bacteria</taxon>
        <taxon>Bacillati</taxon>
        <taxon>Actinomycetota</taxon>
        <taxon>Actinomycetes</taxon>
        <taxon>Kitasatosporales</taxon>
        <taxon>Streptomycetaceae</taxon>
        <taxon>Kitasatospora</taxon>
    </lineage>
</organism>
<gene>
    <name evidence="1" type="ORF">TR51_03580</name>
</gene>
<dbReference type="PATRIC" id="fig|2064.6.peg.802"/>
<protein>
    <recommendedName>
        <fullName evidence="3">Cupin 2 conserved barrel domain-containing protein</fullName>
    </recommendedName>
</protein>
<keyword evidence="2" id="KW-1185">Reference proteome</keyword>
<comment type="caution">
    <text evidence="1">The sequence shown here is derived from an EMBL/GenBank/DDBJ whole genome shotgun (WGS) entry which is preliminary data.</text>
</comment>
<name>A0A0D0NEE5_KITGR</name>
<dbReference type="Proteomes" id="UP000032066">
    <property type="component" value="Unassembled WGS sequence"/>
</dbReference>
<evidence type="ECO:0000313" key="2">
    <source>
        <dbReference type="Proteomes" id="UP000032066"/>
    </source>
</evidence>
<reference evidence="1 2" key="1">
    <citation type="submission" date="2015-02" db="EMBL/GenBank/DDBJ databases">
        <title>Draft genome sequence of Kitasatospora griseola MF730-N6, a bafilomycin, terpentecin and satosporin producer.</title>
        <authorList>
            <person name="Arens J.C."/>
            <person name="Haltli B."/>
            <person name="Kerr R.G."/>
        </authorList>
    </citation>
    <scope>NUCLEOTIDE SEQUENCE [LARGE SCALE GENOMIC DNA]</scope>
    <source>
        <strain evidence="1 2">MF730-N6</strain>
    </source>
</reference>
<evidence type="ECO:0008006" key="3">
    <source>
        <dbReference type="Google" id="ProtNLM"/>
    </source>
</evidence>
<dbReference type="InterPro" id="IPR014710">
    <property type="entry name" value="RmlC-like_jellyroll"/>
</dbReference>
<dbReference type="STRING" id="2064.TR51_03580"/>
<dbReference type="AlphaFoldDB" id="A0A0D0NEE5"/>
<accession>A0A0D0NEE5</accession>
<dbReference type="OrthoDB" id="4090458at2"/>
<sequence>MSIRGGLRSLERQASALPDGAELFRLRPDGRVLRADRAGARELGPQDPDSGLLRFIDEQQYAHYFIGDAATSPERPSNATYKLGLVAPHTAFTPHAHGGEHLVLALGPASCGLYDAHRRRVVAVDLAPGTLIRIPELMPHSFGNRSDNRLAILAANTGYGIDHEDYAITAEVAQQRGEHELAAALREVTSRQRVGTVTVRERLAHRLHRIAAALEDSR</sequence>